<dbReference type="Gene3D" id="3.30.429.10">
    <property type="entry name" value="Macrophage Migration Inhibitory Factor"/>
    <property type="match status" value="1"/>
</dbReference>
<dbReference type="Proteomes" id="UP000541154">
    <property type="component" value="Unassembled WGS sequence"/>
</dbReference>
<feature type="domain" description="Tautomerase cis-CaaD-like" evidence="1">
    <location>
        <begin position="1"/>
        <end position="140"/>
    </location>
</feature>
<dbReference type="InterPro" id="IPR014347">
    <property type="entry name" value="Tautomerase/MIF_sf"/>
</dbReference>
<dbReference type="OrthoDB" id="2129288at2759"/>
<dbReference type="InterPro" id="IPR028116">
    <property type="entry name" value="Cis-CaaD-like"/>
</dbReference>
<reference evidence="3 4" key="1">
    <citation type="submission" date="2019-04" db="EMBL/GenBank/DDBJ databases">
        <title>Aspergillus burnettii sp. nov., novel species from soil in southeast Queensland.</title>
        <authorList>
            <person name="Gilchrist C.L.M."/>
            <person name="Pitt J.I."/>
            <person name="Lange L."/>
            <person name="Lacey H.J."/>
            <person name="Vuong D."/>
            <person name="Midgley D.J."/>
            <person name="Greenfield P."/>
            <person name="Bradbury M."/>
            <person name="Lacey E."/>
            <person name="Busk P.K."/>
            <person name="Pilgaard B."/>
            <person name="Chooi Y.H."/>
            <person name="Piggott A.M."/>
        </authorList>
    </citation>
    <scope>NUCLEOTIDE SEQUENCE [LARGE SCALE GENOMIC DNA]</scope>
    <source>
        <strain evidence="3 4">FRR 5400</strain>
    </source>
</reference>
<dbReference type="EMBL" id="SPNV01000440">
    <property type="protein sequence ID" value="KAF5855402.1"/>
    <property type="molecule type" value="Genomic_DNA"/>
</dbReference>
<reference evidence="2" key="2">
    <citation type="submission" date="2019-04" db="EMBL/GenBank/DDBJ databases">
        <title>Friends and foes A comparative genomics studyof 23 Aspergillus species from section Flavi.</title>
        <authorList>
            <consortium name="DOE Joint Genome Institute"/>
            <person name="Kjaerbolling I."/>
            <person name="Vesth T."/>
            <person name="Frisvad J.C."/>
            <person name="Nybo J.L."/>
            <person name="Theobald S."/>
            <person name="Kildgaard S."/>
            <person name="Isbrandt T."/>
            <person name="Kuo A."/>
            <person name="Sato A."/>
            <person name="Lyhne E.K."/>
            <person name="Kogle M.E."/>
            <person name="Wiebenga A."/>
            <person name="Kun R.S."/>
            <person name="Lubbers R.J."/>
            <person name="Makela M.R."/>
            <person name="Barry K."/>
            <person name="Chovatia M."/>
            <person name="Clum A."/>
            <person name="Daum C."/>
            <person name="Haridas S."/>
            <person name="He G."/>
            <person name="LaButti K."/>
            <person name="Lipzen A."/>
            <person name="Mondo S."/>
            <person name="Riley R."/>
            <person name="Salamov A."/>
            <person name="Simmons B.A."/>
            <person name="Magnuson J.K."/>
            <person name="Henrissat B."/>
            <person name="Mortensen U.H."/>
            <person name="Larsen T.O."/>
            <person name="Devries R.P."/>
            <person name="Grigoriev I.V."/>
            <person name="Machida M."/>
            <person name="Baker S.E."/>
            <person name="Andersen M.R."/>
        </authorList>
    </citation>
    <scope>NUCLEOTIDE SEQUENCE [LARGE SCALE GENOMIC DNA]</scope>
    <source>
        <strain evidence="2">IBT 14317</strain>
    </source>
</reference>
<proteinExistence type="predicted"/>
<accession>A0A8H5ZU89</accession>
<evidence type="ECO:0000313" key="4">
    <source>
        <dbReference type="Proteomes" id="UP000541154"/>
    </source>
</evidence>
<gene>
    <name evidence="2" type="ORF">BDV23DRAFT_175450</name>
    <name evidence="3" type="ORF">ETB97_009313</name>
</gene>
<evidence type="ECO:0000313" key="2">
    <source>
        <dbReference type="EMBL" id="KAE8386477.1"/>
    </source>
</evidence>
<protein>
    <submittedName>
        <fullName evidence="2">Putative oxalocrotonate tautomerase</fullName>
    </submittedName>
</protein>
<dbReference type="OMA" id="MPLWLIY"/>
<evidence type="ECO:0000313" key="3">
    <source>
        <dbReference type="EMBL" id="KAF5855402.1"/>
    </source>
</evidence>
<sequence>MPLWLIFHPDGTFEDASSKKAMTKDITKIYTGIGLPSFYVVVNFIKLSPEDVWVGAERRMEKPFIRIVAEHIAVRLDDEDDVYKKTCDAIENALKPHIADRGYDWEFHVDETERRLWRVNGMIPPPFGSDAEKVWAKENKPVIWEGAF</sequence>
<dbReference type="AlphaFoldDB" id="A0A5N6GA18"/>
<name>A0A5N6GA18_PETAA</name>
<accession>A0A5N7BYA2</accession>
<evidence type="ECO:0000259" key="1">
    <source>
        <dbReference type="Pfam" id="PF14832"/>
    </source>
</evidence>
<dbReference type="Pfam" id="PF14832">
    <property type="entry name" value="Tautomerase_3"/>
    <property type="match status" value="1"/>
</dbReference>
<keyword evidence="4" id="KW-1185">Reference proteome</keyword>
<accession>A0A5N6GA18</accession>
<dbReference type="Proteomes" id="UP000326877">
    <property type="component" value="Unassembled WGS sequence"/>
</dbReference>
<organism evidence="2">
    <name type="scientific">Petromyces alliaceus</name>
    <name type="common">Aspergillus alliaceus</name>
    <dbReference type="NCBI Taxonomy" id="209559"/>
    <lineage>
        <taxon>Eukaryota</taxon>
        <taxon>Fungi</taxon>
        <taxon>Dikarya</taxon>
        <taxon>Ascomycota</taxon>
        <taxon>Pezizomycotina</taxon>
        <taxon>Eurotiomycetes</taxon>
        <taxon>Eurotiomycetidae</taxon>
        <taxon>Eurotiales</taxon>
        <taxon>Aspergillaceae</taxon>
        <taxon>Aspergillus</taxon>
        <taxon>Aspergillus subgen. Circumdati</taxon>
    </lineage>
</organism>
<dbReference type="EMBL" id="ML735311">
    <property type="protein sequence ID" value="KAE8386477.1"/>
    <property type="molecule type" value="Genomic_DNA"/>
</dbReference>